<evidence type="ECO:0000313" key="13">
    <source>
        <dbReference type="EMBL" id="KAG1816774.1"/>
    </source>
</evidence>
<dbReference type="PANTHER" id="PTHR21600">
    <property type="entry name" value="MITOCHONDRIAL RNA PSEUDOURIDINE SYNTHASE"/>
    <property type="match status" value="1"/>
</dbReference>
<evidence type="ECO:0000256" key="5">
    <source>
        <dbReference type="ARBA" id="ARBA00036927"/>
    </source>
</evidence>
<keyword evidence="14" id="KW-1185">Reference proteome</keyword>
<dbReference type="GO" id="GO:0005739">
    <property type="term" value="C:mitochondrion"/>
    <property type="evidence" value="ECO:0007669"/>
    <property type="project" value="UniProtKB-SubCell"/>
</dbReference>
<dbReference type="SUPFAM" id="SSF55120">
    <property type="entry name" value="Pseudouridine synthase"/>
    <property type="match status" value="1"/>
</dbReference>
<keyword evidence="4" id="KW-0413">Isomerase</keyword>
<dbReference type="CDD" id="cd02869">
    <property type="entry name" value="PseudoU_synth_RluA_like"/>
    <property type="match status" value="1"/>
</dbReference>
<evidence type="ECO:0000256" key="2">
    <source>
        <dbReference type="ARBA" id="ARBA00010876"/>
    </source>
</evidence>
<name>A0A9P7EBR9_9AGAM</name>
<dbReference type="EMBL" id="JABBWG010000015">
    <property type="protein sequence ID" value="KAG1816774.1"/>
    <property type="molecule type" value="Genomic_DNA"/>
</dbReference>
<evidence type="ECO:0000256" key="1">
    <source>
        <dbReference type="ARBA" id="ARBA00004173"/>
    </source>
</evidence>
<dbReference type="AlphaFoldDB" id="A0A9P7EBR9"/>
<dbReference type="GO" id="GO:0160143">
    <property type="term" value="F:21S rRNA pseudouridine(2819) synthase activity"/>
    <property type="evidence" value="ECO:0007669"/>
    <property type="project" value="UniProtKB-EC"/>
</dbReference>
<dbReference type="InterPro" id="IPR006145">
    <property type="entry name" value="PsdUridine_synth_RsuA/RluA"/>
</dbReference>
<protein>
    <recommendedName>
        <fullName evidence="8">21S rRNA pseudouridine(2819) synthase</fullName>
        <ecNumber evidence="7">5.4.99.43</ecNumber>
    </recommendedName>
    <alternativeName>
        <fullName evidence="10">Pseudouridine synthase 5</fullName>
    </alternativeName>
    <alternativeName>
        <fullName evidence="9">Pseudouridylate synthase PUS5</fullName>
    </alternativeName>
    <alternativeName>
        <fullName evidence="11">Uracil hydrolyase PUS5</fullName>
    </alternativeName>
</protein>
<dbReference type="GO" id="GO:0003723">
    <property type="term" value="F:RNA binding"/>
    <property type="evidence" value="ECO:0007669"/>
    <property type="project" value="InterPro"/>
</dbReference>
<comment type="similarity">
    <text evidence="2">Belongs to the pseudouridine synthase RluA family.</text>
</comment>
<evidence type="ECO:0000259" key="12">
    <source>
        <dbReference type="Pfam" id="PF00849"/>
    </source>
</evidence>
<dbReference type="RefSeq" id="XP_041193334.1">
    <property type="nucleotide sequence ID" value="XM_041335578.1"/>
</dbReference>
<evidence type="ECO:0000256" key="10">
    <source>
        <dbReference type="ARBA" id="ARBA00041978"/>
    </source>
</evidence>
<reference evidence="13" key="1">
    <citation type="journal article" date="2020" name="New Phytol.">
        <title>Comparative genomics reveals dynamic genome evolution in host specialist ectomycorrhizal fungi.</title>
        <authorList>
            <person name="Lofgren L.A."/>
            <person name="Nguyen N.H."/>
            <person name="Vilgalys R."/>
            <person name="Ruytinx J."/>
            <person name="Liao H.L."/>
            <person name="Branco S."/>
            <person name="Kuo A."/>
            <person name="LaButti K."/>
            <person name="Lipzen A."/>
            <person name="Andreopoulos W."/>
            <person name="Pangilinan J."/>
            <person name="Riley R."/>
            <person name="Hundley H."/>
            <person name="Na H."/>
            <person name="Barry K."/>
            <person name="Grigoriev I.V."/>
            <person name="Stajich J.E."/>
            <person name="Kennedy P.G."/>
        </authorList>
    </citation>
    <scope>NUCLEOTIDE SEQUENCE</scope>
    <source>
        <strain evidence="13">MN1</strain>
    </source>
</reference>
<sequence length="317" mass="35310">MLQALKPARTGTPYWARNVIYADRSIIVLNKPAGLICQGSDASSENKPRDVDKFNDLLHGAYFLFVFDVHDARYLSRLTDVKDTFALESLPCPVHRLDKATTGTLLLARNSSTARQFSQQFQSRVVEKTYLALVRGGEKSFPTRSGEIRDALEFSDGRVSIGESCGAKFAATDWELIASSPIAPLSLLRLTLHTGLKHQLRIHLAHSLHTPILGDNLYARSSISEKIAKITRLPEKRMFLHAAQLTLSRYRKTGPNKHFRLRVGAPIPKDFLTVCRDAGISLDHIYVDGGLSVDGQHVSDVPDLEGRWLRKSPVSRS</sequence>
<evidence type="ECO:0000256" key="6">
    <source>
        <dbReference type="ARBA" id="ARBA00037513"/>
    </source>
</evidence>
<dbReference type="Pfam" id="PF00849">
    <property type="entry name" value="PseudoU_synth_2"/>
    <property type="match status" value="1"/>
</dbReference>
<evidence type="ECO:0000256" key="4">
    <source>
        <dbReference type="ARBA" id="ARBA00023235"/>
    </source>
</evidence>
<dbReference type="Proteomes" id="UP000807769">
    <property type="component" value="Unassembled WGS sequence"/>
</dbReference>
<evidence type="ECO:0000256" key="9">
    <source>
        <dbReference type="ARBA" id="ARBA00041561"/>
    </source>
</evidence>
<comment type="caution">
    <text evidence="13">The sequence shown here is derived from an EMBL/GenBank/DDBJ whole genome shotgun (WGS) entry which is preliminary data.</text>
</comment>
<dbReference type="EC" id="5.4.99.43" evidence="7"/>
<evidence type="ECO:0000256" key="3">
    <source>
        <dbReference type="ARBA" id="ARBA00023128"/>
    </source>
</evidence>
<evidence type="ECO:0000256" key="8">
    <source>
        <dbReference type="ARBA" id="ARBA00040626"/>
    </source>
</evidence>
<feature type="domain" description="Pseudouridine synthase RsuA/RluA-like" evidence="12">
    <location>
        <begin position="26"/>
        <end position="206"/>
    </location>
</feature>
<keyword evidence="3" id="KW-0496">Mitochondrion</keyword>
<gene>
    <name evidence="13" type="ORF">BJ212DRAFT_1353139</name>
</gene>
<dbReference type="InterPro" id="IPR050188">
    <property type="entry name" value="RluA_PseudoU_synthase"/>
</dbReference>
<dbReference type="OrthoDB" id="428658at2759"/>
<comment type="subcellular location">
    <subcellularLocation>
        <location evidence="1">Mitochondrion</location>
    </subcellularLocation>
</comment>
<dbReference type="GO" id="GO:0000455">
    <property type="term" value="P:enzyme-directed rRNA pseudouridine synthesis"/>
    <property type="evidence" value="ECO:0007669"/>
    <property type="project" value="TreeGrafter"/>
</dbReference>
<dbReference type="PANTHER" id="PTHR21600:SF81">
    <property type="entry name" value="21S RRNA PSEUDOURIDINE(2819) SYNTHASE"/>
    <property type="match status" value="1"/>
</dbReference>
<comment type="catalytic activity">
    <reaction evidence="5">
        <text>uridine(2819) in 21S rRNA = pseudouridine(2819) in 21S rRNA</text>
        <dbReference type="Rhea" id="RHEA:42556"/>
        <dbReference type="Rhea" id="RHEA-COMP:10113"/>
        <dbReference type="Rhea" id="RHEA-COMP:10114"/>
        <dbReference type="ChEBI" id="CHEBI:65314"/>
        <dbReference type="ChEBI" id="CHEBI:65315"/>
        <dbReference type="EC" id="5.4.99.43"/>
    </reaction>
</comment>
<proteinExistence type="inferred from homology"/>
<evidence type="ECO:0000313" key="14">
    <source>
        <dbReference type="Proteomes" id="UP000807769"/>
    </source>
</evidence>
<accession>A0A9P7EBR9</accession>
<dbReference type="GeneID" id="64629595"/>
<dbReference type="InterPro" id="IPR020103">
    <property type="entry name" value="PsdUridine_synth_cat_dom_sf"/>
</dbReference>
<organism evidence="13 14">
    <name type="scientific">Suillus subaureus</name>
    <dbReference type="NCBI Taxonomy" id="48587"/>
    <lineage>
        <taxon>Eukaryota</taxon>
        <taxon>Fungi</taxon>
        <taxon>Dikarya</taxon>
        <taxon>Basidiomycota</taxon>
        <taxon>Agaricomycotina</taxon>
        <taxon>Agaricomycetes</taxon>
        <taxon>Agaricomycetidae</taxon>
        <taxon>Boletales</taxon>
        <taxon>Suillineae</taxon>
        <taxon>Suillaceae</taxon>
        <taxon>Suillus</taxon>
    </lineage>
</organism>
<dbReference type="Gene3D" id="3.30.2350.10">
    <property type="entry name" value="Pseudouridine synthase"/>
    <property type="match status" value="1"/>
</dbReference>
<evidence type="ECO:0000256" key="11">
    <source>
        <dbReference type="ARBA" id="ARBA00042700"/>
    </source>
</evidence>
<evidence type="ECO:0000256" key="7">
    <source>
        <dbReference type="ARBA" id="ARBA00038947"/>
    </source>
</evidence>
<comment type="function">
    <text evidence="6">Pseudouridylate synthase responsible for the pseudouridine-2819 formation in mitochondrial 21S rRNA. May modulate the efficiency or the fidelity of the mitochondrial translation machinery.</text>
</comment>